<dbReference type="GO" id="GO:0022627">
    <property type="term" value="C:cytosolic small ribosomal subunit"/>
    <property type="evidence" value="ECO:0007669"/>
    <property type="project" value="TreeGrafter"/>
</dbReference>
<dbReference type="InterPro" id="IPR023575">
    <property type="entry name" value="Ribosomal_uS19_SF"/>
</dbReference>
<evidence type="ECO:0000256" key="1">
    <source>
        <dbReference type="ARBA" id="ARBA00007345"/>
    </source>
</evidence>
<sequence>MAEELDNKKESRTFKKHTYRGISIDKLKEMPLSEFMLLLPSRKRRRFRRGITQREVNLLRKCAKAKEKVESSYDQPKVVNTHSNTMIIVPQMVGNIIGVYRGNGYVPLEIKPEMIGYCLNEFIFTKSNVKHGKAGIGATSGSKFVPLK</sequence>
<dbReference type="GO" id="GO:0006412">
    <property type="term" value="P:translation"/>
    <property type="evidence" value="ECO:0007669"/>
    <property type="project" value="InterPro"/>
</dbReference>
<dbReference type="STRING" id="1288291.A0A059F488"/>
<evidence type="ECO:0000256" key="4">
    <source>
        <dbReference type="RuleBase" id="RU003485"/>
    </source>
</evidence>
<organism evidence="5 6">
    <name type="scientific">Anncaliia algerae PRA339</name>
    <dbReference type="NCBI Taxonomy" id="1288291"/>
    <lineage>
        <taxon>Eukaryota</taxon>
        <taxon>Fungi</taxon>
        <taxon>Fungi incertae sedis</taxon>
        <taxon>Microsporidia</taxon>
        <taxon>Tubulinosematoidea</taxon>
        <taxon>Tubulinosematidae</taxon>
        <taxon>Anncaliia</taxon>
    </lineage>
</organism>
<dbReference type="HAMAP" id="MF_00531">
    <property type="entry name" value="Ribosomal_uS19"/>
    <property type="match status" value="1"/>
</dbReference>
<reference evidence="5 6" key="2">
    <citation type="submission" date="2014-03" db="EMBL/GenBank/DDBJ databases">
        <title>The Genome Sequence of Anncaliia algerae insect isolate PRA339.</title>
        <authorList>
            <consortium name="The Broad Institute Genome Sequencing Platform"/>
            <consortium name="The Broad Institute Genome Sequencing Center for Infectious Disease"/>
            <person name="Cuomo C."/>
            <person name="Becnel J."/>
            <person name="Sanscrainte N."/>
            <person name="Walker B."/>
            <person name="Young S.K."/>
            <person name="Zeng Q."/>
            <person name="Gargeya S."/>
            <person name="Fitzgerald M."/>
            <person name="Haas B."/>
            <person name="Abouelleil A."/>
            <person name="Alvarado L."/>
            <person name="Arachchi H.M."/>
            <person name="Berlin A.M."/>
            <person name="Chapman S.B."/>
            <person name="Dewar J."/>
            <person name="Goldberg J."/>
            <person name="Griggs A."/>
            <person name="Gujja S."/>
            <person name="Hansen M."/>
            <person name="Howarth C."/>
            <person name="Imamovic A."/>
            <person name="Larimer J."/>
            <person name="McCowan C."/>
            <person name="Murphy C."/>
            <person name="Neiman D."/>
            <person name="Pearson M."/>
            <person name="Priest M."/>
            <person name="Roberts A."/>
            <person name="Saif S."/>
            <person name="Shea T."/>
            <person name="Sisk P."/>
            <person name="Sykes S."/>
            <person name="Wortman J."/>
            <person name="Nusbaum C."/>
            <person name="Birren B."/>
        </authorList>
    </citation>
    <scope>NUCLEOTIDE SEQUENCE [LARGE SCALE GENOMIC DNA]</scope>
    <source>
        <strain evidence="5 6">PRA339</strain>
    </source>
</reference>
<dbReference type="GO" id="GO:0000028">
    <property type="term" value="P:ribosomal small subunit assembly"/>
    <property type="evidence" value="ECO:0007669"/>
    <property type="project" value="TreeGrafter"/>
</dbReference>
<dbReference type="InterPro" id="IPR005713">
    <property type="entry name" value="Ribosomal_uS19_euk/arc"/>
</dbReference>
<dbReference type="Proteomes" id="UP000030655">
    <property type="component" value="Unassembled WGS sequence"/>
</dbReference>
<proteinExistence type="inferred from homology"/>
<evidence type="ECO:0000256" key="2">
    <source>
        <dbReference type="ARBA" id="ARBA00022980"/>
    </source>
</evidence>
<dbReference type="AlphaFoldDB" id="A0A059F488"/>
<dbReference type="Gene3D" id="3.30.860.10">
    <property type="entry name" value="30s Ribosomal Protein S19, Chain A"/>
    <property type="match status" value="1"/>
</dbReference>
<evidence type="ECO:0000313" key="5">
    <source>
        <dbReference type="EMBL" id="KCZ81786.1"/>
    </source>
</evidence>
<gene>
    <name evidence="5" type="ORF">H312_00826</name>
</gene>
<dbReference type="NCBIfam" id="NF003121">
    <property type="entry name" value="PRK04038.1"/>
    <property type="match status" value="1"/>
</dbReference>
<dbReference type="PIRSF" id="PIRSF002144">
    <property type="entry name" value="Ribosomal_S19"/>
    <property type="match status" value="1"/>
</dbReference>
<dbReference type="Pfam" id="PF00203">
    <property type="entry name" value="Ribosomal_S19"/>
    <property type="match status" value="1"/>
</dbReference>
<dbReference type="FunFam" id="3.30.860.10:FF:000002">
    <property type="entry name" value="40S ribosomal protein S15"/>
    <property type="match status" value="1"/>
</dbReference>
<dbReference type="PANTHER" id="PTHR11880:SF2">
    <property type="entry name" value="SMALL RIBOSOMAL SUBUNIT PROTEIN US19"/>
    <property type="match status" value="1"/>
</dbReference>
<dbReference type="EMBL" id="KK365137">
    <property type="protein sequence ID" value="KCZ81786.1"/>
    <property type="molecule type" value="Genomic_DNA"/>
</dbReference>
<dbReference type="OrthoDB" id="10258210at2759"/>
<dbReference type="InterPro" id="IPR002222">
    <property type="entry name" value="Ribosomal_uS19"/>
</dbReference>
<comment type="similarity">
    <text evidence="1 4">Belongs to the universal ribosomal protein uS19 family.</text>
</comment>
<dbReference type="SUPFAM" id="SSF54570">
    <property type="entry name" value="Ribosomal protein S19"/>
    <property type="match status" value="1"/>
</dbReference>
<reference evidence="6" key="1">
    <citation type="submission" date="2013-02" db="EMBL/GenBank/DDBJ databases">
        <authorList>
            <consortium name="The Broad Institute Genome Sequencing Platform"/>
            <person name="Cuomo C."/>
            <person name="Becnel J."/>
            <person name="Sanscrainte N."/>
            <person name="Walker B."/>
            <person name="Young S.K."/>
            <person name="Zeng Q."/>
            <person name="Gargeya S."/>
            <person name="Fitzgerald M."/>
            <person name="Haas B."/>
            <person name="Abouelleil A."/>
            <person name="Alvarado L."/>
            <person name="Arachchi H.M."/>
            <person name="Berlin A.M."/>
            <person name="Chapman S.B."/>
            <person name="Dewar J."/>
            <person name="Goldberg J."/>
            <person name="Griggs A."/>
            <person name="Gujja S."/>
            <person name="Hansen M."/>
            <person name="Howarth C."/>
            <person name="Imamovic A."/>
            <person name="Larimer J."/>
            <person name="McCowan C."/>
            <person name="Murphy C."/>
            <person name="Neiman D."/>
            <person name="Pearson M."/>
            <person name="Priest M."/>
            <person name="Roberts A."/>
            <person name="Saif S."/>
            <person name="Shea T."/>
            <person name="Sisk P."/>
            <person name="Sykes S."/>
            <person name="Wortman J."/>
            <person name="Nusbaum C."/>
            <person name="Birren B."/>
        </authorList>
    </citation>
    <scope>NUCLEOTIDE SEQUENCE [LARGE SCALE GENOMIC DNA]</scope>
    <source>
        <strain evidence="6">PRA339</strain>
    </source>
</reference>
<evidence type="ECO:0000256" key="3">
    <source>
        <dbReference type="ARBA" id="ARBA00023274"/>
    </source>
</evidence>
<dbReference type="GO" id="GO:0003735">
    <property type="term" value="F:structural constituent of ribosome"/>
    <property type="evidence" value="ECO:0007669"/>
    <property type="project" value="InterPro"/>
</dbReference>
<dbReference type="VEuPathDB" id="MicrosporidiaDB:H312_00826"/>
<protein>
    <submittedName>
        <fullName evidence="5">Ribosomal protein S19</fullName>
    </submittedName>
</protein>
<keyword evidence="3 4" id="KW-0687">Ribonucleoprotein</keyword>
<dbReference type="PANTHER" id="PTHR11880">
    <property type="entry name" value="RIBOSOMAL PROTEIN S19P FAMILY MEMBER"/>
    <property type="match status" value="1"/>
</dbReference>
<keyword evidence="6" id="KW-1185">Reference proteome</keyword>
<name>A0A059F488_9MICR</name>
<evidence type="ECO:0000313" key="6">
    <source>
        <dbReference type="Proteomes" id="UP000030655"/>
    </source>
</evidence>
<dbReference type="NCBIfam" id="TIGR01025">
    <property type="entry name" value="uS19_arch"/>
    <property type="match status" value="1"/>
</dbReference>
<dbReference type="HOGENOM" id="CLU_097347_1_0_1"/>
<keyword evidence="2 4" id="KW-0689">Ribosomal protein</keyword>
<accession>A0A059F488</accession>
<dbReference type="PRINTS" id="PR00975">
    <property type="entry name" value="RIBOSOMALS19"/>
</dbReference>